<sequence length="515" mass="55861">MRSFLSAIFILSLALLCAAQNGTGHGNLTFNPLDFPRPDYNLTTVDIQYQVWTGCGSADNLTTVNRRVSYIVFDGLAIVDGDVVYGTEDDILQDIVYPHESRSEELGLNKRALSIKSPNARWPSARIPYAWGNVVPPEEPDPPAVPLPPVTPAEVASRKIAFQKAAQVWMDKLPWLNIELVPGPFDESAMPAEGIRVDFIPGGVSWSPVGRAPTQPESVISIGYESQYVYVHELGHSLGLHHEQQRPDRNEYFDLDCSKIAKSPEGDVAKCDSPCQGWGCQFESYSDPAVFNHEGPYDTSSIMHYGEAAFAADWQDPALVGIKGVRVTTGDKPSLMDAVRVCEMYANQCNGICGDGIYAPGNGEECDPGCEGIETTTCTADCKTKPVCGNGLVETGEECDDGPGGSDTCSTTCKTITCIETCNPDPNFNGCDITTSCISLEGPVAPANQGKHYCACRHGYKAPDGVDQMRLPWYSPISQEGRVFVPPGQACDELCDDWTLGKDGCKEVAERPLCY</sequence>
<comment type="cofactor">
    <cofactor evidence="1">
        <name>Zn(2+)</name>
        <dbReference type="ChEBI" id="CHEBI:29105"/>
    </cofactor>
    <text evidence="1">Binds 1 zinc ion per subunit.</text>
</comment>
<proteinExistence type="predicted"/>
<feature type="binding site" evidence="1">
    <location>
        <position position="242"/>
    </location>
    <ligand>
        <name>Zn(2+)</name>
        <dbReference type="ChEBI" id="CHEBI:29105"/>
        <note>catalytic</note>
    </ligand>
</feature>
<evidence type="ECO:0000313" key="5">
    <source>
        <dbReference type="Proteomes" id="UP000738349"/>
    </source>
</evidence>
<dbReference type="PANTHER" id="PTHR10127:SF850">
    <property type="entry name" value="METALLOENDOPEPTIDASE"/>
    <property type="match status" value="1"/>
</dbReference>
<keyword evidence="1" id="KW-0482">Metalloprotease</keyword>
<dbReference type="InterPro" id="IPR006026">
    <property type="entry name" value="Peptidase_Metallo"/>
</dbReference>
<keyword evidence="1" id="KW-0645">Protease</keyword>
<dbReference type="GO" id="GO:0004222">
    <property type="term" value="F:metalloendopeptidase activity"/>
    <property type="evidence" value="ECO:0007669"/>
    <property type="project" value="UniProtKB-UniRule"/>
</dbReference>
<name>A0A9P9D2F8_9HYPO</name>
<dbReference type="PROSITE" id="PS51864">
    <property type="entry name" value="ASTACIN"/>
    <property type="match status" value="1"/>
</dbReference>
<dbReference type="SUPFAM" id="SSF55486">
    <property type="entry name" value="Metalloproteases ('zincins'), catalytic domain"/>
    <property type="match status" value="1"/>
</dbReference>
<protein>
    <recommendedName>
        <fullName evidence="3">Peptidase M12A domain-containing protein</fullName>
    </recommendedName>
</protein>
<dbReference type="SMART" id="SM00235">
    <property type="entry name" value="ZnMc"/>
    <property type="match status" value="1"/>
</dbReference>
<comment type="caution">
    <text evidence="1">Lacks conserved residue(s) required for the propagation of feature annotation.</text>
</comment>
<dbReference type="InterPro" id="IPR024079">
    <property type="entry name" value="MetalloPept_cat_dom_sf"/>
</dbReference>
<feature type="active site" evidence="1">
    <location>
        <position position="233"/>
    </location>
</feature>
<dbReference type="OrthoDB" id="291007at2759"/>
<reference evidence="4" key="1">
    <citation type="journal article" date="2021" name="Nat. Commun.">
        <title>Genetic determinants of endophytism in the Arabidopsis root mycobiome.</title>
        <authorList>
            <person name="Mesny F."/>
            <person name="Miyauchi S."/>
            <person name="Thiergart T."/>
            <person name="Pickel B."/>
            <person name="Atanasova L."/>
            <person name="Karlsson M."/>
            <person name="Huettel B."/>
            <person name="Barry K.W."/>
            <person name="Haridas S."/>
            <person name="Chen C."/>
            <person name="Bauer D."/>
            <person name="Andreopoulos W."/>
            <person name="Pangilinan J."/>
            <person name="LaButti K."/>
            <person name="Riley R."/>
            <person name="Lipzen A."/>
            <person name="Clum A."/>
            <person name="Drula E."/>
            <person name="Henrissat B."/>
            <person name="Kohler A."/>
            <person name="Grigoriev I.V."/>
            <person name="Martin F.M."/>
            <person name="Hacquard S."/>
        </authorList>
    </citation>
    <scope>NUCLEOTIDE SEQUENCE</scope>
    <source>
        <strain evidence="4">MPI-CAGE-AT-0147</strain>
    </source>
</reference>
<dbReference type="PANTHER" id="PTHR10127">
    <property type="entry name" value="DISCOIDIN, CUB, EGF, LAMININ , AND ZINC METALLOPROTEASE DOMAIN CONTAINING"/>
    <property type="match status" value="1"/>
</dbReference>
<keyword evidence="5" id="KW-1185">Reference proteome</keyword>
<dbReference type="GO" id="GO:0008270">
    <property type="term" value="F:zinc ion binding"/>
    <property type="evidence" value="ECO:0007669"/>
    <property type="project" value="UniProtKB-UniRule"/>
</dbReference>
<accession>A0A9P9D2F8</accession>
<evidence type="ECO:0000259" key="3">
    <source>
        <dbReference type="PROSITE" id="PS51864"/>
    </source>
</evidence>
<dbReference type="GO" id="GO:0006508">
    <property type="term" value="P:proteolysis"/>
    <property type="evidence" value="ECO:0007669"/>
    <property type="project" value="UniProtKB-KW"/>
</dbReference>
<organism evidence="4 5">
    <name type="scientific">Dactylonectria macrodidyma</name>
    <dbReference type="NCBI Taxonomy" id="307937"/>
    <lineage>
        <taxon>Eukaryota</taxon>
        <taxon>Fungi</taxon>
        <taxon>Dikarya</taxon>
        <taxon>Ascomycota</taxon>
        <taxon>Pezizomycotina</taxon>
        <taxon>Sordariomycetes</taxon>
        <taxon>Hypocreomycetidae</taxon>
        <taxon>Hypocreales</taxon>
        <taxon>Nectriaceae</taxon>
        <taxon>Dactylonectria</taxon>
    </lineage>
</organism>
<evidence type="ECO:0000256" key="1">
    <source>
        <dbReference type="PROSITE-ProRule" id="PRU01211"/>
    </source>
</evidence>
<dbReference type="Proteomes" id="UP000738349">
    <property type="component" value="Unassembled WGS sequence"/>
</dbReference>
<gene>
    <name evidence="4" type="ORF">EDB81DRAFT_894457</name>
</gene>
<dbReference type="Pfam" id="PF01400">
    <property type="entry name" value="Astacin"/>
    <property type="match status" value="1"/>
</dbReference>
<feature type="chain" id="PRO_5040282338" description="Peptidase M12A domain-containing protein" evidence="2">
    <location>
        <begin position="20"/>
        <end position="515"/>
    </location>
</feature>
<dbReference type="InterPro" id="IPR001506">
    <property type="entry name" value="Peptidase_M12A"/>
</dbReference>
<feature type="binding site" evidence="1">
    <location>
        <position position="232"/>
    </location>
    <ligand>
        <name>Zn(2+)</name>
        <dbReference type="ChEBI" id="CHEBI:29105"/>
        <note>catalytic</note>
    </ligand>
</feature>
<feature type="binding site" evidence="1">
    <location>
        <position position="236"/>
    </location>
    <ligand>
        <name>Zn(2+)</name>
        <dbReference type="ChEBI" id="CHEBI:29105"/>
        <note>catalytic</note>
    </ligand>
</feature>
<dbReference type="Gene3D" id="3.40.390.10">
    <property type="entry name" value="Collagenase (Catalytic Domain)"/>
    <property type="match status" value="1"/>
</dbReference>
<evidence type="ECO:0000256" key="2">
    <source>
        <dbReference type="SAM" id="SignalP"/>
    </source>
</evidence>
<keyword evidence="1" id="KW-0479">Metal-binding</keyword>
<comment type="caution">
    <text evidence="4">The sequence shown here is derived from an EMBL/GenBank/DDBJ whole genome shotgun (WGS) entry which is preliminary data.</text>
</comment>
<keyword evidence="1" id="KW-0862">Zinc</keyword>
<dbReference type="EMBL" id="JAGMUV010000042">
    <property type="protein sequence ID" value="KAH7111192.1"/>
    <property type="molecule type" value="Genomic_DNA"/>
</dbReference>
<evidence type="ECO:0000313" key="4">
    <source>
        <dbReference type="EMBL" id="KAH7111192.1"/>
    </source>
</evidence>
<dbReference type="AlphaFoldDB" id="A0A9P9D2F8"/>
<feature type="domain" description="Peptidase M12A" evidence="3">
    <location>
        <begin position="111"/>
        <end position="350"/>
    </location>
</feature>
<feature type="signal peptide" evidence="2">
    <location>
        <begin position="1"/>
        <end position="19"/>
    </location>
</feature>
<keyword evidence="1" id="KW-0378">Hydrolase</keyword>
<keyword evidence="2" id="KW-0732">Signal</keyword>